<protein>
    <recommendedName>
        <fullName evidence="4">HCP-like protein</fullName>
    </recommendedName>
</protein>
<dbReference type="STRING" id="135208.A0A4Y9ZHD5"/>
<dbReference type="Proteomes" id="UP000298061">
    <property type="component" value="Unassembled WGS sequence"/>
</dbReference>
<evidence type="ECO:0000313" key="3">
    <source>
        <dbReference type="Proteomes" id="UP000298061"/>
    </source>
</evidence>
<name>A0A4Y9ZHD5_9AGAM</name>
<dbReference type="EMBL" id="SFCI01003134">
    <property type="protein sequence ID" value="TFY73231.1"/>
    <property type="molecule type" value="Genomic_DNA"/>
</dbReference>
<proteinExistence type="inferred from homology"/>
<keyword evidence="3" id="KW-1185">Reference proteome</keyword>
<dbReference type="AlphaFoldDB" id="A0A4Y9ZHD5"/>
<accession>A0A4Y9ZHD5</accession>
<sequence>MGADDMQSSLSNIPTSSEASNVQASIQTAIPADTANEAARAYRQAIHTLNSLTSLPVSYASSSPAIASSWSFSSPLLSSIFPNFQGQGPAGSLLRILTRLRQRFQIASRAGQDAAGGRRRRDNELHTRAIKVVDLLQHAAELGHMDALYVLAKISLLPPTPHFPGDPALAYQSFQTHADQTGNGTSQAALAFFHATGYHDIAPVSQAKAQLYYTFAAHGGDRGAQMALGYRFWFGIGATEDCERAMEWYEHAAGQAMAKFVSGPPGGRTLPLTPSRMSDLDGGVFGFGASVASTSLNTHRPAIKAARARSAGETWEDILEYYIFNADRGETDFAFRLGKIFYQGSIYSAPGGPHPAARASGGCRAT</sequence>
<dbReference type="Gene3D" id="1.25.40.10">
    <property type="entry name" value="Tetratricopeptide repeat domain"/>
    <property type="match status" value="1"/>
</dbReference>
<evidence type="ECO:0000256" key="1">
    <source>
        <dbReference type="ARBA" id="ARBA00038101"/>
    </source>
</evidence>
<dbReference type="SMART" id="SM00671">
    <property type="entry name" value="SEL1"/>
    <property type="match status" value="2"/>
</dbReference>
<dbReference type="GO" id="GO:0005789">
    <property type="term" value="C:endoplasmic reticulum membrane"/>
    <property type="evidence" value="ECO:0007669"/>
    <property type="project" value="TreeGrafter"/>
</dbReference>
<feature type="non-terminal residue" evidence="2">
    <location>
        <position position="366"/>
    </location>
</feature>
<comment type="similarity">
    <text evidence="1">Belongs to the sel-1 family.</text>
</comment>
<dbReference type="InterPro" id="IPR011990">
    <property type="entry name" value="TPR-like_helical_dom_sf"/>
</dbReference>
<dbReference type="PANTHER" id="PTHR11102">
    <property type="entry name" value="SEL-1-LIKE PROTEIN"/>
    <property type="match status" value="1"/>
</dbReference>
<dbReference type="InterPro" id="IPR050767">
    <property type="entry name" value="Sel1_AlgK"/>
</dbReference>
<organism evidence="2 3">
    <name type="scientific">Hericium alpestre</name>
    <dbReference type="NCBI Taxonomy" id="135208"/>
    <lineage>
        <taxon>Eukaryota</taxon>
        <taxon>Fungi</taxon>
        <taxon>Dikarya</taxon>
        <taxon>Basidiomycota</taxon>
        <taxon>Agaricomycotina</taxon>
        <taxon>Agaricomycetes</taxon>
        <taxon>Russulales</taxon>
        <taxon>Hericiaceae</taxon>
        <taxon>Hericium</taxon>
    </lineage>
</organism>
<dbReference type="PANTHER" id="PTHR11102:SF147">
    <property type="entry name" value="SEL1L ADAPTOR SUBUNIT OF ERAD E3 UBIQUITIN LIGASE"/>
    <property type="match status" value="1"/>
</dbReference>
<dbReference type="SUPFAM" id="SSF81901">
    <property type="entry name" value="HCP-like"/>
    <property type="match status" value="1"/>
</dbReference>
<dbReference type="OrthoDB" id="27934at2759"/>
<gene>
    <name evidence="2" type="ORF">EWM64_g10781</name>
</gene>
<evidence type="ECO:0000313" key="2">
    <source>
        <dbReference type="EMBL" id="TFY73231.1"/>
    </source>
</evidence>
<comment type="caution">
    <text evidence="2">The sequence shown here is derived from an EMBL/GenBank/DDBJ whole genome shotgun (WGS) entry which is preliminary data.</text>
</comment>
<dbReference type="InterPro" id="IPR006597">
    <property type="entry name" value="Sel1-like"/>
</dbReference>
<reference evidence="2 3" key="1">
    <citation type="submission" date="2019-02" db="EMBL/GenBank/DDBJ databases">
        <title>Genome sequencing of the rare red list fungi Hericium alpestre (H. flagellum).</title>
        <authorList>
            <person name="Buettner E."/>
            <person name="Kellner H."/>
        </authorList>
    </citation>
    <scope>NUCLEOTIDE SEQUENCE [LARGE SCALE GENOMIC DNA]</scope>
    <source>
        <strain evidence="2 3">DSM 108284</strain>
    </source>
</reference>
<dbReference type="GO" id="GO:0036503">
    <property type="term" value="P:ERAD pathway"/>
    <property type="evidence" value="ECO:0007669"/>
    <property type="project" value="TreeGrafter"/>
</dbReference>
<evidence type="ECO:0008006" key="4">
    <source>
        <dbReference type="Google" id="ProtNLM"/>
    </source>
</evidence>